<accession>A0A1Z5K2K8</accession>
<dbReference type="AlphaFoldDB" id="A0A1Z5K2K8"/>
<dbReference type="InParanoid" id="A0A1Z5K2K8"/>
<reference evidence="11 12" key="1">
    <citation type="journal article" date="2015" name="Plant Cell">
        <title>Oil accumulation by the oleaginous diatom Fistulifera solaris as revealed by the genome and transcriptome.</title>
        <authorList>
            <person name="Tanaka T."/>
            <person name="Maeda Y."/>
            <person name="Veluchamy A."/>
            <person name="Tanaka M."/>
            <person name="Abida H."/>
            <person name="Marechal E."/>
            <person name="Bowler C."/>
            <person name="Muto M."/>
            <person name="Sunaga Y."/>
            <person name="Tanaka M."/>
            <person name="Yoshino T."/>
            <person name="Taniguchi T."/>
            <person name="Fukuda Y."/>
            <person name="Nemoto M."/>
            <person name="Matsumoto M."/>
            <person name="Wong P.S."/>
            <person name="Aburatani S."/>
            <person name="Fujibuchi W."/>
        </authorList>
    </citation>
    <scope>NUCLEOTIDE SEQUENCE [LARGE SCALE GENOMIC DNA]</scope>
    <source>
        <strain evidence="11 12">JPCC DA0580</strain>
    </source>
</reference>
<evidence type="ECO:0000256" key="1">
    <source>
        <dbReference type="ARBA" id="ARBA00001961"/>
    </source>
</evidence>
<dbReference type="SMART" id="SM00702">
    <property type="entry name" value="P4Hc"/>
    <property type="match status" value="1"/>
</dbReference>
<feature type="compositionally biased region" description="Basic and acidic residues" evidence="9">
    <location>
        <begin position="556"/>
        <end position="566"/>
    </location>
</feature>
<evidence type="ECO:0000256" key="7">
    <source>
        <dbReference type="ARBA" id="ARBA00023180"/>
    </source>
</evidence>
<evidence type="ECO:0000256" key="5">
    <source>
        <dbReference type="ARBA" id="ARBA00023002"/>
    </source>
</evidence>
<organism evidence="11 12">
    <name type="scientific">Fistulifera solaris</name>
    <name type="common">Oleaginous diatom</name>
    <dbReference type="NCBI Taxonomy" id="1519565"/>
    <lineage>
        <taxon>Eukaryota</taxon>
        <taxon>Sar</taxon>
        <taxon>Stramenopiles</taxon>
        <taxon>Ochrophyta</taxon>
        <taxon>Bacillariophyta</taxon>
        <taxon>Bacillariophyceae</taxon>
        <taxon>Bacillariophycidae</taxon>
        <taxon>Naviculales</taxon>
        <taxon>Naviculaceae</taxon>
        <taxon>Fistulifera</taxon>
    </lineage>
</organism>
<evidence type="ECO:0000256" key="2">
    <source>
        <dbReference type="ARBA" id="ARBA00022723"/>
    </source>
</evidence>
<dbReference type="PROSITE" id="PS51471">
    <property type="entry name" value="FE2OG_OXY"/>
    <property type="match status" value="1"/>
</dbReference>
<dbReference type="GO" id="GO:0031418">
    <property type="term" value="F:L-ascorbic acid binding"/>
    <property type="evidence" value="ECO:0007669"/>
    <property type="project" value="InterPro"/>
</dbReference>
<evidence type="ECO:0000256" key="9">
    <source>
        <dbReference type="SAM" id="MobiDB-lite"/>
    </source>
</evidence>
<keyword evidence="4" id="KW-0223">Dioxygenase</keyword>
<sequence length="594" mass="68734">MKFRKGDVVINKKCPWHVVALTEEDTYVKKRKGFPRYSSERDDPYRSAPSYSESIHTFLEKIDKSHHYSRYEVYEIQVAFSLVDSGKHDEFEARKEQTEPHPLTKPSWRFVQEKIEYHRWEAVISIVRQRMIVVSVDHPMMRYATEVVPKLKEPELLVLTRQLPGYKKRTSALAVMKYLQDHLQQQMYAVIDPNVCIGNYQHSCAPNCVFELSATNPENTLELSLVALYDVSDESEITICQIEEHDSVELRENALQRRTGHSCGCLRCRYEACNWISHPPQTNLREAQQLGHFYFSAVNLELAKKMYEMTLEQVPNDPDLWHALGAVYLAERKFVQAQRIWKKAAENYPKECGNHKEIRLQLDKIASYEYFSRSEVPATETSHSWHAVVNQAFVTKEVISRETCQQVIRWAESGEWTTQRHYAVPTHDVPVHTVPKLLDWSKRLFKTSIQPILVSQFGLSPHFYIHDAFCVKYEGGSFSNHLPIHVDESTHSFVLALNDDYEGGGTYFYDEDTTVHLKTGDLLSFKGDSVYHGGEVLTQGTRYIIAAFLYHDDGNNESAKSDENSCRKRQAGDLQSEFQKTKEQKTSFCFGFKG</sequence>
<proteinExistence type="predicted"/>
<evidence type="ECO:0000256" key="3">
    <source>
        <dbReference type="ARBA" id="ARBA00022824"/>
    </source>
</evidence>
<keyword evidence="5" id="KW-0560">Oxidoreductase</keyword>
<dbReference type="GO" id="GO:0016705">
    <property type="term" value="F:oxidoreductase activity, acting on paired donors, with incorporation or reduction of molecular oxygen"/>
    <property type="evidence" value="ECO:0007669"/>
    <property type="project" value="InterPro"/>
</dbReference>
<evidence type="ECO:0000313" key="11">
    <source>
        <dbReference type="EMBL" id="GAX20500.1"/>
    </source>
</evidence>
<name>A0A1Z5K2K8_FISSO</name>
<feature type="region of interest" description="Disordered" evidence="9">
    <location>
        <begin position="556"/>
        <end position="579"/>
    </location>
</feature>
<dbReference type="InterPro" id="IPR005123">
    <property type="entry name" value="Oxoglu/Fe-dep_dioxygenase_dom"/>
</dbReference>
<dbReference type="PROSITE" id="PS50005">
    <property type="entry name" value="TPR"/>
    <property type="match status" value="1"/>
</dbReference>
<dbReference type="GO" id="GO:0051213">
    <property type="term" value="F:dioxygenase activity"/>
    <property type="evidence" value="ECO:0007669"/>
    <property type="project" value="UniProtKB-KW"/>
</dbReference>
<feature type="repeat" description="TPR" evidence="8">
    <location>
        <begin position="318"/>
        <end position="351"/>
    </location>
</feature>
<keyword evidence="6" id="KW-0408">Iron</keyword>
<evidence type="ECO:0000256" key="6">
    <source>
        <dbReference type="ARBA" id="ARBA00023004"/>
    </source>
</evidence>
<evidence type="ECO:0000313" key="12">
    <source>
        <dbReference type="Proteomes" id="UP000198406"/>
    </source>
</evidence>
<dbReference type="GO" id="GO:0005506">
    <property type="term" value="F:iron ion binding"/>
    <property type="evidence" value="ECO:0007669"/>
    <property type="project" value="InterPro"/>
</dbReference>
<comment type="cofactor">
    <cofactor evidence="1">
        <name>L-ascorbate</name>
        <dbReference type="ChEBI" id="CHEBI:38290"/>
    </cofactor>
</comment>
<protein>
    <recommendedName>
        <fullName evidence="10">Fe2OG dioxygenase domain-containing protein</fullName>
    </recommendedName>
</protein>
<evidence type="ECO:0000259" key="10">
    <source>
        <dbReference type="PROSITE" id="PS51471"/>
    </source>
</evidence>
<evidence type="ECO:0000256" key="8">
    <source>
        <dbReference type="PROSITE-ProRule" id="PRU00339"/>
    </source>
</evidence>
<gene>
    <name evidence="11" type="ORF">FisN_24Hu250</name>
</gene>
<evidence type="ECO:0000256" key="4">
    <source>
        <dbReference type="ARBA" id="ARBA00022964"/>
    </source>
</evidence>
<dbReference type="Gene3D" id="1.25.40.10">
    <property type="entry name" value="Tetratricopeptide repeat domain"/>
    <property type="match status" value="1"/>
</dbReference>
<dbReference type="EMBL" id="BDSP01000149">
    <property type="protein sequence ID" value="GAX20500.1"/>
    <property type="molecule type" value="Genomic_DNA"/>
</dbReference>
<dbReference type="InterPro" id="IPR019734">
    <property type="entry name" value="TPR_rpt"/>
</dbReference>
<dbReference type="Gene3D" id="2.60.120.620">
    <property type="entry name" value="q2cbj1_9rhob like domain"/>
    <property type="match status" value="1"/>
</dbReference>
<dbReference type="Proteomes" id="UP000198406">
    <property type="component" value="Unassembled WGS sequence"/>
</dbReference>
<dbReference type="OrthoDB" id="69177at2759"/>
<keyword evidence="12" id="KW-1185">Reference proteome</keyword>
<keyword evidence="7" id="KW-0325">Glycoprotein</keyword>
<dbReference type="SUPFAM" id="SSF48452">
    <property type="entry name" value="TPR-like"/>
    <property type="match status" value="1"/>
</dbReference>
<dbReference type="InterPro" id="IPR011990">
    <property type="entry name" value="TPR-like_helical_dom_sf"/>
</dbReference>
<keyword evidence="8" id="KW-0802">TPR repeat</keyword>
<keyword evidence="3" id="KW-0256">Endoplasmic reticulum</keyword>
<comment type="caution">
    <text evidence="11">The sequence shown here is derived from an EMBL/GenBank/DDBJ whole genome shotgun (WGS) entry which is preliminary data.</text>
</comment>
<dbReference type="InterPro" id="IPR006620">
    <property type="entry name" value="Pro_4_hyd_alph"/>
</dbReference>
<dbReference type="SUPFAM" id="SSF82199">
    <property type="entry name" value="SET domain"/>
    <property type="match status" value="1"/>
</dbReference>
<dbReference type="InterPro" id="IPR046341">
    <property type="entry name" value="SET_dom_sf"/>
</dbReference>
<keyword evidence="2" id="KW-0479">Metal-binding</keyword>
<feature type="domain" description="Fe2OG dioxygenase" evidence="10">
    <location>
        <begin position="464"/>
        <end position="552"/>
    </location>
</feature>
<dbReference type="Gene3D" id="2.170.270.10">
    <property type="entry name" value="SET domain"/>
    <property type="match status" value="1"/>
</dbReference>